<gene>
    <name evidence="1" type="ordered locus">Os04g0307466</name>
</gene>
<name>A0A0P0W903_ORYSJ</name>
<evidence type="ECO:0000313" key="2">
    <source>
        <dbReference type="Proteomes" id="UP000000763"/>
    </source>
</evidence>
<sequence>MVRLLQLLWQPASVAADGRLVVLFEACITGVIVNTISSRGSNPSKRLISTHLKFSLFSATKFNVMLDLWDCLAIRVISMSMKVLLW</sequence>
<proteinExistence type="predicted"/>
<protein>
    <submittedName>
        <fullName evidence="1">Os04g0307466 protein</fullName>
    </submittedName>
</protein>
<reference evidence="2" key="2">
    <citation type="journal article" date="2008" name="Nucleic Acids Res.">
        <title>The rice annotation project database (RAP-DB): 2008 update.</title>
        <authorList>
            <consortium name="The rice annotation project (RAP)"/>
        </authorList>
    </citation>
    <scope>GENOME REANNOTATION</scope>
    <source>
        <strain evidence="2">cv. Nipponbare</strain>
    </source>
</reference>
<dbReference type="KEGG" id="dosa:Os04g0307466"/>
<evidence type="ECO:0000313" key="1">
    <source>
        <dbReference type="EMBL" id="BAH92585.1"/>
    </source>
</evidence>
<accession>A0A0P0W903</accession>
<dbReference type="EMBL" id="AP008210">
    <property type="protein sequence ID" value="BAH92585.1"/>
    <property type="molecule type" value="Genomic_DNA"/>
</dbReference>
<dbReference type="Proteomes" id="UP000000763">
    <property type="component" value="Chromosome 4"/>
</dbReference>
<dbReference type="AlphaFoldDB" id="A0A0P0W903"/>
<reference evidence="1 2" key="1">
    <citation type="journal article" date="2005" name="Nature">
        <title>The map-based sequence of the rice genome.</title>
        <authorList>
            <consortium name="International rice genome sequencing project (IRGSP)"/>
            <person name="Matsumoto T."/>
            <person name="Wu J."/>
            <person name="Kanamori H."/>
            <person name="Katayose Y."/>
            <person name="Fujisawa M."/>
            <person name="Namiki N."/>
            <person name="Mizuno H."/>
            <person name="Yamamoto K."/>
            <person name="Antonio B.A."/>
            <person name="Baba T."/>
            <person name="Sakata K."/>
            <person name="Nagamura Y."/>
            <person name="Aoki H."/>
            <person name="Arikawa K."/>
            <person name="Arita K."/>
            <person name="Bito T."/>
            <person name="Chiden Y."/>
            <person name="Fujitsuka N."/>
            <person name="Fukunaka R."/>
            <person name="Hamada M."/>
            <person name="Harada C."/>
            <person name="Hayashi A."/>
            <person name="Hijishita S."/>
            <person name="Honda M."/>
            <person name="Hosokawa S."/>
            <person name="Ichikawa Y."/>
            <person name="Idonuma A."/>
            <person name="Iijima M."/>
            <person name="Ikeda M."/>
            <person name="Ikeno M."/>
            <person name="Ito K."/>
            <person name="Ito S."/>
            <person name="Ito T."/>
            <person name="Ito Y."/>
            <person name="Ito Y."/>
            <person name="Iwabuchi A."/>
            <person name="Kamiya K."/>
            <person name="Karasawa W."/>
            <person name="Kurita K."/>
            <person name="Katagiri S."/>
            <person name="Kikuta A."/>
            <person name="Kobayashi H."/>
            <person name="Kobayashi N."/>
            <person name="Machita K."/>
            <person name="Maehara T."/>
            <person name="Masukawa M."/>
            <person name="Mizubayashi T."/>
            <person name="Mukai Y."/>
            <person name="Nagasaki H."/>
            <person name="Nagata Y."/>
            <person name="Naito S."/>
            <person name="Nakashima M."/>
            <person name="Nakama Y."/>
            <person name="Nakamichi Y."/>
            <person name="Nakamura M."/>
            <person name="Meguro A."/>
            <person name="Negishi M."/>
            <person name="Ohta I."/>
            <person name="Ohta T."/>
            <person name="Okamoto M."/>
            <person name="Ono N."/>
            <person name="Saji S."/>
            <person name="Sakaguchi M."/>
            <person name="Sakai K."/>
            <person name="Shibata M."/>
            <person name="Shimokawa T."/>
            <person name="Song J."/>
            <person name="Takazaki Y."/>
            <person name="Terasawa K."/>
            <person name="Tsugane M."/>
            <person name="Tsuji K."/>
            <person name="Ueda S."/>
            <person name="Waki K."/>
            <person name="Yamagata H."/>
            <person name="Yamamoto M."/>
            <person name="Yamamoto S."/>
            <person name="Yamane H."/>
            <person name="Yoshiki S."/>
            <person name="Yoshihara R."/>
            <person name="Yukawa K."/>
            <person name="Zhong H."/>
            <person name="Yano M."/>
            <person name="Yuan Q."/>
            <person name="Ouyang S."/>
            <person name="Liu J."/>
            <person name="Jones K.M."/>
            <person name="Gansberger K."/>
            <person name="Moffat K."/>
            <person name="Hill J."/>
            <person name="Bera J."/>
            <person name="Fadrosh D."/>
            <person name="Jin S."/>
            <person name="Johri S."/>
            <person name="Kim M."/>
            <person name="Overton L."/>
            <person name="Reardon M."/>
            <person name="Tsitrin T."/>
            <person name="Vuong H."/>
            <person name="Weaver B."/>
            <person name="Ciecko A."/>
            <person name="Tallon L."/>
            <person name="Jackson J."/>
            <person name="Pai G."/>
            <person name="Aken S.V."/>
            <person name="Utterback T."/>
            <person name="Reidmuller S."/>
            <person name="Feldblyum T."/>
            <person name="Hsiao J."/>
            <person name="Zismann V."/>
            <person name="Iobst S."/>
            <person name="de Vazeille A.R."/>
            <person name="Buell C.R."/>
            <person name="Ying K."/>
            <person name="Li Y."/>
            <person name="Lu T."/>
            <person name="Huang Y."/>
            <person name="Zhao Q."/>
            <person name="Feng Q."/>
            <person name="Zhang L."/>
            <person name="Zhu J."/>
            <person name="Weng Q."/>
            <person name="Mu J."/>
            <person name="Lu Y."/>
            <person name="Fan D."/>
            <person name="Liu Y."/>
            <person name="Guan J."/>
            <person name="Zhang Y."/>
            <person name="Yu S."/>
            <person name="Liu X."/>
            <person name="Zhang Y."/>
            <person name="Hong G."/>
            <person name="Han B."/>
            <person name="Choisne N."/>
            <person name="Demange N."/>
            <person name="Orjeda G."/>
            <person name="Samain S."/>
            <person name="Cattolico L."/>
            <person name="Pelletier E."/>
            <person name="Couloux A."/>
            <person name="Segurens B."/>
            <person name="Wincker P."/>
            <person name="D'Hont A."/>
            <person name="Scarpelli C."/>
            <person name="Weissenbach J."/>
            <person name="Salanoubat M."/>
            <person name="Quetier F."/>
            <person name="Yu Y."/>
            <person name="Kim H.R."/>
            <person name="Rambo T."/>
            <person name="Currie J."/>
            <person name="Collura K."/>
            <person name="Luo M."/>
            <person name="Yang T."/>
            <person name="Ammiraju J.S.S."/>
            <person name="Engler F."/>
            <person name="Soderlund C."/>
            <person name="Wing R.A."/>
            <person name="Palmer L.E."/>
            <person name="de la Bastide M."/>
            <person name="Spiegel L."/>
            <person name="Nascimento L."/>
            <person name="Zutavern T."/>
            <person name="O'Shaughnessy A."/>
            <person name="Dike S."/>
            <person name="Dedhia N."/>
            <person name="Preston R."/>
            <person name="Balija V."/>
            <person name="McCombie W.R."/>
            <person name="Chow T."/>
            <person name="Chen H."/>
            <person name="Chung M."/>
            <person name="Chen C."/>
            <person name="Shaw J."/>
            <person name="Wu H."/>
            <person name="Hsiao K."/>
            <person name="Chao Y."/>
            <person name="Chu M."/>
            <person name="Cheng C."/>
            <person name="Hour A."/>
            <person name="Lee P."/>
            <person name="Lin S."/>
            <person name="Lin Y."/>
            <person name="Liou J."/>
            <person name="Liu S."/>
            <person name="Hsing Y."/>
            <person name="Raghuvanshi S."/>
            <person name="Mohanty A."/>
            <person name="Bharti A.K."/>
            <person name="Gaur A."/>
            <person name="Gupta V."/>
            <person name="Kumar D."/>
            <person name="Ravi V."/>
            <person name="Vij S."/>
            <person name="Kapur A."/>
            <person name="Khurana P."/>
            <person name="Khurana P."/>
            <person name="Khurana J.P."/>
            <person name="Tyagi A.K."/>
            <person name="Gaikwad K."/>
            <person name="Singh A."/>
            <person name="Dalal V."/>
            <person name="Srivastava S."/>
            <person name="Dixit A."/>
            <person name="Pal A.K."/>
            <person name="Ghazi I.A."/>
            <person name="Yadav M."/>
            <person name="Pandit A."/>
            <person name="Bhargava A."/>
            <person name="Sureshbabu K."/>
            <person name="Batra K."/>
            <person name="Sharma T.R."/>
            <person name="Mohapatra T."/>
            <person name="Singh N.K."/>
            <person name="Messing J."/>
            <person name="Nelson A.B."/>
            <person name="Fuks G."/>
            <person name="Kavchok S."/>
            <person name="Keizer G."/>
            <person name="Linton E."/>
            <person name="Llaca V."/>
            <person name="Song R."/>
            <person name="Tanyolac B."/>
            <person name="Young S."/>
            <person name="Ho-Il K."/>
            <person name="Hahn J.H."/>
            <person name="Sangsakoo G."/>
            <person name="Vanavichit A."/>
            <person name="de Mattos Luiz.A.T."/>
            <person name="Zimmer P.D."/>
            <person name="Malone G."/>
            <person name="Dellagostin O."/>
            <person name="de Oliveira A.C."/>
            <person name="Bevan M."/>
            <person name="Bancroft I."/>
            <person name="Minx P."/>
            <person name="Cordum H."/>
            <person name="Wilson R."/>
            <person name="Cheng Z."/>
            <person name="Jin W."/>
            <person name="Jiang J."/>
            <person name="Leong S.A."/>
            <person name="Iwama H."/>
            <person name="Gojobori T."/>
            <person name="Itoh T."/>
            <person name="Niimura Y."/>
            <person name="Fujii Y."/>
            <person name="Habara T."/>
            <person name="Sakai H."/>
            <person name="Sato Y."/>
            <person name="Wilson G."/>
            <person name="Kumar K."/>
            <person name="McCouch S."/>
            <person name="Juretic N."/>
            <person name="Hoen D."/>
            <person name="Wright S."/>
            <person name="Bruskiewich R."/>
            <person name="Bureau T."/>
            <person name="Miyao A."/>
            <person name="Hirochika H."/>
            <person name="Nishikawa T."/>
            <person name="Kadowaki K."/>
            <person name="Sugiura M."/>
            <person name="Burr B."/>
            <person name="Sasaki T."/>
        </authorList>
    </citation>
    <scope>NUCLEOTIDE SEQUENCE [LARGE SCALE GENOMIC DNA]</scope>
    <source>
        <strain evidence="2">cv. Nipponbare</strain>
    </source>
</reference>
<dbReference type="Gramene" id="Os04t0307466-01">
    <property type="protein sequence ID" value="Os04t0307466-01"/>
    <property type="gene ID" value="Os04g0307466"/>
</dbReference>
<organism evidence="1 2">
    <name type="scientific">Oryza sativa subsp. japonica</name>
    <name type="common">Rice</name>
    <dbReference type="NCBI Taxonomy" id="39947"/>
    <lineage>
        <taxon>Eukaryota</taxon>
        <taxon>Viridiplantae</taxon>
        <taxon>Streptophyta</taxon>
        <taxon>Embryophyta</taxon>
        <taxon>Tracheophyta</taxon>
        <taxon>Spermatophyta</taxon>
        <taxon>Magnoliopsida</taxon>
        <taxon>Liliopsida</taxon>
        <taxon>Poales</taxon>
        <taxon>Poaceae</taxon>
        <taxon>BOP clade</taxon>
        <taxon>Oryzoideae</taxon>
        <taxon>Oryzeae</taxon>
        <taxon>Oryzinae</taxon>
        <taxon>Oryza</taxon>
        <taxon>Oryza sativa</taxon>
    </lineage>
</organism>